<sequence>MARRERGTGAVRLLRGALGVPTRRARAWRPTGGRLKTGEPLVGWAASWVAQGAPRWRFPAGEMSTNGLDLDGTRGAHIAGWNCTVFQVKSQDSMSAPALETEKAGEAQEAGDGQRYEGGNGQRYEVCSEATRGWTRRLLFASPMMKIYKVD</sequence>
<accession>N1QQN3</accession>
<protein>
    <submittedName>
        <fullName evidence="1">Uncharacterized protein</fullName>
    </submittedName>
</protein>
<reference evidence="1" key="1">
    <citation type="submission" date="2015-06" db="UniProtKB">
        <authorList>
            <consortium name="EnsemblPlants"/>
        </authorList>
    </citation>
    <scope>IDENTIFICATION</scope>
</reference>
<evidence type="ECO:0000313" key="1">
    <source>
        <dbReference type="EnsemblPlants" id="EMT01668"/>
    </source>
</evidence>
<name>N1QQN3_AEGTA</name>
<proteinExistence type="predicted"/>
<organism evidence="1">
    <name type="scientific">Aegilops tauschii</name>
    <name type="common">Tausch's goatgrass</name>
    <name type="synonym">Aegilops squarrosa</name>
    <dbReference type="NCBI Taxonomy" id="37682"/>
    <lineage>
        <taxon>Eukaryota</taxon>
        <taxon>Viridiplantae</taxon>
        <taxon>Streptophyta</taxon>
        <taxon>Embryophyta</taxon>
        <taxon>Tracheophyta</taxon>
        <taxon>Spermatophyta</taxon>
        <taxon>Magnoliopsida</taxon>
        <taxon>Liliopsida</taxon>
        <taxon>Poales</taxon>
        <taxon>Poaceae</taxon>
        <taxon>BOP clade</taxon>
        <taxon>Pooideae</taxon>
        <taxon>Triticodae</taxon>
        <taxon>Triticeae</taxon>
        <taxon>Triticinae</taxon>
        <taxon>Aegilops</taxon>
    </lineage>
</organism>
<dbReference type="EnsemblPlants" id="EMT01668">
    <property type="protein sequence ID" value="EMT01668"/>
    <property type="gene ID" value="F775_43640"/>
</dbReference>
<dbReference type="AlphaFoldDB" id="N1QQN3"/>